<proteinExistence type="predicted"/>
<evidence type="ECO:0000313" key="3">
    <source>
        <dbReference type="Proteomes" id="UP000663207"/>
    </source>
</evidence>
<dbReference type="Gene3D" id="3.40.50.720">
    <property type="entry name" value="NAD(P)-binding Rossmann-like Domain"/>
    <property type="match status" value="1"/>
</dbReference>
<dbReference type="RefSeq" id="WP_207379331.1">
    <property type="nucleotide sequence ID" value="NZ_CP071502.1"/>
</dbReference>
<dbReference type="InterPro" id="IPR036291">
    <property type="entry name" value="NAD(P)-bd_dom_sf"/>
</dbReference>
<dbReference type="Proteomes" id="UP000663207">
    <property type="component" value="Chromosome"/>
</dbReference>
<evidence type="ECO:0000313" key="2">
    <source>
        <dbReference type="EMBL" id="QSX35879.1"/>
    </source>
</evidence>
<evidence type="ECO:0000259" key="1">
    <source>
        <dbReference type="Pfam" id="PF13460"/>
    </source>
</evidence>
<dbReference type="SUPFAM" id="SSF51735">
    <property type="entry name" value="NAD(P)-binding Rossmann-fold domains"/>
    <property type="match status" value="1"/>
</dbReference>
<protein>
    <submittedName>
        <fullName evidence="2">SDR family oxidoreductase</fullName>
    </submittedName>
</protein>
<accession>A0ABX7QWK1</accession>
<dbReference type="EMBL" id="CP071502">
    <property type="protein sequence ID" value="QSX35879.1"/>
    <property type="molecule type" value="Genomic_DNA"/>
</dbReference>
<feature type="domain" description="NAD(P)-binding" evidence="1">
    <location>
        <begin position="13"/>
        <end position="135"/>
    </location>
</feature>
<dbReference type="CDD" id="cd05266">
    <property type="entry name" value="SDR_a4"/>
    <property type="match status" value="1"/>
</dbReference>
<name>A0ABX7QWK1_9GAMM</name>
<dbReference type="InterPro" id="IPR016040">
    <property type="entry name" value="NAD(P)-bd_dom"/>
</dbReference>
<dbReference type="PANTHER" id="PTHR48079:SF6">
    <property type="entry name" value="NAD(P)-BINDING DOMAIN-CONTAINING PROTEIN-RELATED"/>
    <property type="match status" value="1"/>
</dbReference>
<dbReference type="InterPro" id="IPR051783">
    <property type="entry name" value="NAD(P)-dependent_oxidoreduct"/>
</dbReference>
<organism evidence="2 3">
    <name type="scientific">Shewanella sedimentimangrovi</name>
    <dbReference type="NCBI Taxonomy" id="2814293"/>
    <lineage>
        <taxon>Bacteria</taxon>
        <taxon>Pseudomonadati</taxon>
        <taxon>Pseudomonadota</taxon>
        <taxon>Gammaproteobacteria</taxon>
        <taxon>Alteromonadales</taxon>
        <taxon>Shewanellaceae</taxon>
        <taxon>Shewanella</taxon>
    </lineage>
</organism>
<dbReference type="Pfam" id="PF13460">
    <property type="entry name" value="NAD_binding_10"/>
    <property type="match status" value="1"/>
</dbReference>
<keyword evidence="3" id="KW-1185">Reference proteome</keyword>
<reference evidence="2 3" key="1">
    <citation type="submission" date="2021-03" db="EMBL/GenBank/DDBJ databases">
        <title>Novel species identification of genus Shewanella.</title>
        <authorList>
            <person name="Liu G."/>
            <person name="Zhang Q."/>
        </authorList>
    </citation>
    <scope>NUCLEOTIDE SEQUENCE [LARGE SCALE GENOMIC DNA]</scope>
    <source>
        <strain evidence="2 3">FJAT-52962</strain>
    </source>
</reference>
<dbReference type="PANTHER" id="PTHR48079">
    <property type="entry name" value="PROTEIN YEEZ"/>
    <property type="match status" value="1"/>
</dbReference>
<gene>
    <name evidence="2" type="ORF">JYB85_10965</name>
</gene>
<sequence length="273" mass="29198">MNKIHTVAIVGCGWFGLPLARHLMQKGFSVKGCKRSLEGAAELTREGIAAFVLDLEQPVPETTQALFDADALVINIPPGLRRGDSGYLARLGHLVAALGDRQYQRLIFISTTGVYPELAQTMTEKDAAAHSDTARTLLAAEAMFGQQPNATLMRFAGLVGPGRHPGRFFAGRQGVAAGGAPVNLVHLDDCIAAVTLVLESANPDSCYNLCAPLHPTKADFYRAAAEALQLPPPQFAEEFAGGKAIDGEHICANLGFHYRYPDPLAMMLSPDAF</sequence>